<keyword evidence="7 10" id="KW-0472">Membrane</keyword>
<name>A0A9D1RQK1_9CORY</name>
<proteinExistence type="inferred from homology"/>
<comment type="caution">
    <text evidence="11">The sequence shown here is derived from an EMBL/GenBank/DDBJ whole genome shotgun (WGS) entry which is preliminary data.</text>
</comment>
<dbReference type="InterPro" id="IPR035968">
    <property type="entry name" value="ATP_synth_F1_ATPase_gsu"/>
</dbReference>
<dbReference type="EMBL" id="DXGC01000080">
    <property type="protein sequence ID" value="HIW91952.1"/>
    <property type="molecule type" value="Genomic_DNA"/>
</dbReference>
<evidence type="ECO:0000256" key="4">
    <source>
        <dbReference type="ARBA" id="ARBA00022448"/>
    </source>
</evidence>
<dbReference type="HAMAP" id="MF_00815">
    <property type="entry name" value="ATP_synth_gamma_bact"/>
    <property type="match status" value="1"/>
</dbReference>
<protein>
    <recommendedName>
        <fullName evidence="10">ATP synthase gamma chain</fullName>
    </recommendedName>
    <alternativeName>
        <fullName evidence="10">ATP synthase F1 sector gamma subunit</fullName>
    </alternativeName>
    <alternativeName>
        <fullName evidence="10">F-ATPase gamma subunit</fullName>
    </alternativeName>
</protein>
<accession>A0A9D1RQK1</accession>
<keyword evidence="5 10" id="KW-0375">Hydrogen ion transport</keyword>
<dbReference type="AlphaFoldDB" id="A0A9D1RQK1"/>
<dbReference type="PANTHER" id="PTHR11693">
    <property type="entry name" value="ATP SYNTHASE GAMMA CHAIN"/>
    <property type="match status" value="1"/>
</dbReference>
<evidence type="ECO:0000256" key="5">
    <source>
        <dbReference type="ARBA" id="ARBA00022781"/>
    </source>
</evidence>
<evidence type="ECO:0000256" key="1">
    <source>
        <dbReference type="ARBA" id="ARBA00003456"/>
    </source>
</evidence>
<dbReference type="Proteomes" id="UP000824190">
    <property type="component" value="Unassembled WGS sequence"/>
</dbReference>
<dbReference type="Gene3D" id="3.40.1380.10">
    <property type="match status" value="1"/>
</dbReference>
<dbReference type="GO" id="GO:0042777">
    <property type="term" value="P:proton motive force-driven plasma membrane ATP synthesis"/>
    <property type="evidence" value="ECO:0007669"/>
    <property type="project" value="UniProtKB-UniRule"/>
</dbReference>
<evidence type="ECO:0000256" key="9">
    <source>
        <dbReference type="ARBA" id="ARBA00023310"/>
    </source>
</evidence>
<sequence length="326" mass="35740">MATLRELKDRIKSVNSTKKITKAQELIATSKITKAQARVEASQPYADEINRVVRRLASASSVEHRMLDTEAEARRAAILVVTSDRGMCGGYNHNVLKKTAELRKRLEDEGKEVVLYVAGSKGLTYYNFRGEDVAGSWTGFSQDPEYSLTHQLRRHLIDGFNAGDEGTAQWREGLTAPEGQEVPGFGELHVVYTKFVSMLTQEPQAFRMLPIEVQVDDAPIHTGEDLLSNAAEPATAEVDFEPDADHLLFELLPQYVSRSIFALMLEAAASESAARRTAMSAATDNATALVNDLSRVANQLRQAKITQEISEIVGGVDALADSGESD</sequence>
<keyword evidence="4 10" id="KW-0813">Transport</keyword>
<comment type="function">
    <text evidence="1 10">Produces ATP from ADP in the presence of a proton gradient across the membrane. The gamma chain is believed to be important in regulating ATPase activity and the flow of protons through the CF(0) complex.</text>
</comment>
<evidence type="ECO:0000256" key="7">
    <source>
        <dbReference type="ARBA" id="ARBA00023136"/>
    </source>
</evidence>
<dbReference type="GO" id="GO:0045259">
    <property type="term" value="C:proton-transporting ATP synthase complex"/>
    <property type="evidence" value="ECO:0007669"/>
    <property type="project" value="UniProtKB-KW"/>
</dbReference>
<evidence type="ECO:0000256" key="2">
    <source>
        <dbReference type="ARBA" id="ARBA00004170"/>
    </source>
</evidence>
<dbReference type="PRINTS" id="PR00126">
    <property type="entry name" value="ATPASEGAMMA"/>
</dbReference>
<keyword evidence="10" id="KW-1003">Cell membrane</keyword>
<dbReference type="InterPro" id="IPR000131">
    <property type="entry name" value="ATP_synth_F1_gsu"/>
</dbReference>
<reference evidence="11" key="1">
    <citation type="journal article" date="2021" name="PeerJ">
        <title>Extensive microbial diversity within the chicken gut microbiome revealed by metagenomics and culture.</title>
        <authorList>
            <person name="Gilroy R."/>
            <person name="Ravi A."/>
            <person name="Getino M."/>
            <person name="Pursley I."/>
            <person name="Horton D.L."/>
            <person name="Alikhan N.F."/>
            <person name="Baker D."/>
            <person name="Gharbi K."/>
            <person name="Hall N."/>
            <person name="Watson M."/>
            <person name="Adriaenssens E.M."/>
            <person name="Foster-Nyarko E."/>
            <person name="Jarju S."/>
            <person name="Secka A."/>
            <person name="Antonio M."/>
            <person name="Oren A."/>
            <person name="Chaudhuri R.R."/>
            <person name="La Ragione R."/>
            <person name="Hildebrand F."/>
            <person name="Pallen M.J."/>
        </authorList>
    </citation>
    <scope>NUCLEOTIDE SEQUENCE</scope>
    <source>
        <strain evidence="11">CHK32-1732</strain>
    </source>
</reference>
<organism evidence="11 12">
    <name type="scientific">Candidatus Corynebacterium avicola</name>
    <dbReference type="NCBI Taxonomy" id="2838527"/>
    <lineage>
        <taxon>Bacteria</taxon>
        <taxon>Bacillati</taxon>
        <taxon>Actinomycetota</taxon>
        <taxon>Actinomycetes</taxon>
        <taxon>Mycobacteriales</taxon>
        <taxon>Corynebacteriaceae</taxon>
        <taxon>Corynebacterium</taxon>
    </lineage>
</organism>
<evidence type="ECO:0000313" key="12">
    <source>
        <dbReference type="Proteomes" id="UP000824190"/>
    </source>
</evidence>
<evidence type="ECO:0000256" key="3">
    <source>
        <dbReference type="ARBA" id="ARBA00007681"/>
    </source>
</evidence>
<dbReference type="GO" id="GO:0005524">
    <property type="term" value="F:ATP binding"/>
    <property type="evidence" value="ECO:0007669"/>
    <property type="project" value="UniProtKB-UniRule"/>
</dbReference>
<dbReference type="GO" id="GO:0005886">
    <property type="term" value="C:plasma membrane"/>
    <property type="evidence" value="ECO:0007669"/>
    <property type="project" value="UniProtKB-SubCell"/>
</dbReference>
<comment type="subcellular location">
    <subcellularLocation>
        <location evidence="10">Cell membrane</location>
        <topology evidence="10">Peripheral membrane protein</topology>
    </subcellularLocation>
    <subcellularLocation>
        <location evidence="2">Membrane</location>
        <topology evidence="2">Peripheral membrane protein</topology>
    </subcellularLocation>
</comment>
<keyword evidence="9 10" id="KW-0066">ATP synthesis</keyword>
<dbReference type="SUPFAM" id="SSF52943">
    <property type="entry name" value="ATP synthase (F1-ATPase), gamma subunit"/>
    <property type="match status" value="1"/>
</dbReference>
<keyword evidence="6 10" id="KW-0406">Ion transport</keyword>
<dbReference type="Gene3D" id="1.10.287.80">
    <property type="entry name" value="ATP synthase, gamma subunit, helix hairpin domain"/>
    <property type="match status" value="2"/>
</dbReference>
<dbReference type="NCBIfam" id="NF004145">
    <property type="entry name" value="PRK05621.1-2"/>
    <property type="match status" value="1"/>
</dbReference>
<comment type="subunit">
    <text evidence="10">F-type ATPases have 2 components, CF(1) - the catalytic core - and CF(0) - the membrane proton channel. CF(1) has five subunits: alpha(3), beta(3), gamma(1), delta(1), epsilon(1). CF(0) has three main subunits: a, b and c.</text>
</comment>
<dbReference type="CDD" id="cd12151">
    <property type="entry name" value="F1-ATPase_gamma"/>
    <property type="match status" value="1"/>
</dbReference>
<evidence type="ECO:0000256" key="10">
    <source>
        <dbReference type="HAMAP-Rule" id="MF_00815"/>
    </source>
</evidence>
<evidence type="ECO:0000256" key="8">
    <source>
        <dbReference type="ARBA" id="ARBA00023196"/>
    </source>
</evidence>
<keyword evidence="8 10" id="KW-0139">CF(1)</keyword>
<dbReference type="PANTHER" id="PTHR11693:SF22">
    <property type="entry name" value="ATP SYNTHASE SUBUNIT GAMMA, MITOCHONDRIAL"/>
    <property type="match status" value="1"/>
</dbReference>
<reference evidence="11" key="2">
    <citation type="submission" date="2021-04" db="EMBL/GenBank/DDBJ databases">
        <authorList>
            <person name="Gilroy R."/>
        </authorList>
    </citation>
    <scope>NUCLEOTIDE SEQUENCE</scope>
    <source>
        <strain evidence="11">CHK32-1732</strain>
    </source>
</reference>
<gene>
    <name evidence="10" type="primary">atpG</name>
    <name evidence="11" type="ORF">H9870_09865</name>
</gene>
<dbReference type="GO" id="GO:0046933">
    <property type="term" value="F:proton-transporting ATP synthase activity, rotational mechanism"/>
    <property type="evidence" value="ECO:0007669"/>
    <property type="project" value="UniProtKB-UniRule"/>
</dbReference>
<evidence type="ECO:0000256" key="6">
    <source>
        <dbReference type="ARBA" id="ARBA00023065"/>
    </source>
</evidence>
<dbReference type="NCBIfam" id="TIGR01146">
    <property type="entry name" value="ATPsyn_F1gamma"/>
    <property type="match status" value="1"/>
</dbReference>
<comment type="similarity">
    <text evidence="3 10">Belongs to the ATPase gamma chain family.</text>
</comment>
<evidence type="ECO:0000313" key="11">
    <source>
        <dbReference type="EMBL" id="HIW91952.1"/>
    </source>
</evidence>
<dbReference type="Pfam" id="PF00231">
    <property type="entry name" value="ATP-synt"/>
    <property type="match status" value="1"/>
</dbReference>